<dbReference type="RefSeq" id="WP_171679165.1">
    <property type="nucleotide sequence ID" value="NZ_BAAAGT010000022.1"/>
</dbReference>
<evidence type="ECO:0000313" key="3">
    <source>
        <dbReference type="Proteomes" id="UP000534306"/>
    </source>
</evidence>
<keyword evidence="3" id="KW-1185">Reference proteome</keyword>
<protein>
    <submittedName>
        <fullName evidence="2">Uncharacterized protein</fullName>
    </submittedName>
</protein>
<dbReference type="EMBL" id="JACHKF010000001">
    <property type="protein sequence ID" value="MBB6564404.1"/>
    <property type="molecule type" value="Genomic_DNA"/>
</dbReference>
<dbReference type="EMBL" id="JABJRC010000018">
    <property type="protein sequence ID" value="NOL45866.1"/>
    <property type="molecule type" value="Genomic_DNA"/>
</dbReference>
<dbReference type="Proteomes" id="UP000553957">
    <property type="component" value="Unassembled WGS sequence"/>
</dbReference>
<reference evidence="2 3" key="1">
    <citation type="submission" date="2020-05" db="EMBL/GenBank/DDBJ databases">
        <title>Genome sequence of Kribbella sandramycini ATCC 39419.</title>
        <authorList>
            <person name="Maclea K.S."/>
            <person name="Fair J.L."/>
        </authorList>
    </citation>
    <scope>NUCLEOTIDE SEQUENCE [LARGE SCALE GENOMIC DNA]</scope>
    <source>
        <strain evidence="2 3">ATCC 39419</strain>
    </source>
</reference>
<organism evidence="2 3">
    <name type="scientific">Kribbella sandramycini</name>
    <dbReference type="NCBI Taxonomy" id="60450"/>
    <lineage>
        <taxon>Bacteria</taxon>
        <taxon>Bacillati</taxon>
        <taxon>Actinomycetota</taxon>
        <taxon>Actinomycetes</taxon>
        <taxon>Propionibacteriales</taxon>
        <taxon>Kribbellaceae</taxon>
        <taxon>Kribbella</taxon>
    </lineage>
</organism>
<gene>
    <name evidence="1" type="ORF">HNR71_000041</name>
    <name evidence="2" type="ORF">HPO96_37040</name>
</gene>
<evidence type="ECO:0000313" key="1">
    <source>
        <dbReference type="EMBL" id="MBB6564404.1"/>
    </source>
</evidence>
<reference evidence="1 4" key="2">
    <citation type="submission" date="2020-08" db="EMBL/GenBank/DDBJ databases">
        <title>Sequencing the genomes of 1000 actinobacteria strains.</title>
        <authorList>
            <person name="Klenk H.-P."/>
        </authorList>
    </citation>
    <scope>NUCLEOTIDE SEQUENCE [LARGE SCALE GENOMIC DNA]</scope>
    <source>
        <strain evidence="1 4">DSM 15626</strain>
    </source>
</reference>
<accession>A0A7Y4L9J5</accession>
<proteinExistence type="predicted"/>
<evidence type="ECO:0000313" key="4">
    <source>
        <dbReference type="Proteomes" id="UP000553957"/>
    </source>
</evidence>
<dbReference type="Proteomes" id="UP000534306">
    <property type="component" value="Unassembled WGS sequence"/>
</dbReference>
<comment type="caution">
    <text evidence="2">The sequence shown here is derived from an EMBL/GenBank/DDBJ whole genome shotgun (WGS) entry which is preliminary data.</text>
</comment>
<evidence type="ECO:0000313" key="2">
    <source>
        <dbReference type="EMBL" id="NOL45866.1"/>
    </source>
</evidence>
<name>A0A7Y4L9J5_9ACTN</name>
<sequence>MDTPATVPALTAELTDLIRRYLGGNSDALPKIAGRVLDLRDRVNDPKGSSREYQDALIAAYDGAGVDRKERQRIQTAVRYHVNRLQETRLSPEERDALELTPGTFQGRKKKKSEDIAAALAAAGFTPGTLHDDPLTALALAVRLLEAVNAAPSLAHLDLVQRTTARALVDKIVEHAESAAAIAQGDN</sequence>
<dbReference type="AlphaFoldDB" id="A0A7Y4L9J5"/>